<protein>
    <submittedName>
        <fullName evidence="2">Beta-mannanase</fullName>
    </submittedName>
</protein>
<proteinExistence type="predicted"/>
<dbReference type="GO" id="GO:0005975">
    <property type="term" value="P:carbohydrate metabolic process"/>
    <property type="evidence" value="ECO:0007669"/>
    <property type="project" value="InterPro"/>
</dbReference>
<evidence type="ECO:0000259" key="1">
    <source>
        <dbReference type="Pfam" id="PF02836"/>
    </source>
</evidence>
<reference evidence="2" key="1">
    <citation type="journal article" date="2020" name="mSystems">
        <title>Genome- and Community-Level Interaction Insights into Carbon Utilization and Element Cycling Functions of Hydrothermarchaeota in Hydrothermal Sediment.</title>
        <authorList>
            <person name="Zhou Z."/>
            <person name="Liu Y."/>
            <person name="Xu W."/>
            <person name="Pan J."/>
            <person name="Luo Z.H."/>
            <person name="Li M."/>
        </authorList>
    </citation>
    <scope>NUCLEOTIDE SEQUENCE [LARGE SCALE GENOMIC DNA]</scope>
    <source>
        <strain evidence="2">SpSt-573</strain>
    </source>
</reference>
<feature type="domain" description="Glycoside hydrolase family 2 catalytic" evidence="1">
    <location>
        <begin position="155"/>
        <end position="210"/>
    </location>
</feature>
<dbReference type="EMBL" id="DSYK01000011">
    <property type="protein sequence ID" value="HGS20277.1"/>
    <property type="molecule type" value="Genomic_DNA"/>
</dbReference>
<name>A0A7C4KGX1_9CHLR</name>
<dbReference type="Gene3D" id="3.20.20.80">
    <property type="entry name" value="Glycosidases"/>
    <property type="match status" value="1"/>
</dbReference>
<evidence type="ECO:0000313" key="2">
    <source>
        <dbReference type="EMBL" id="HGS20277.1"/>
    </source>
</evidence>
<sequence length="649" mass="73275">MSTQEPLLTQSGNFLIGCNYWASHAGTRMWIDWQDEIVRHDLQVLARHGLQVLRVFPLWPDFQPITLLRAGAGTPKEVRFGETLLPEDAAGFAGVDSIMMSRFKRLADLAETMGLKLIVGILTGWMSGRLFVPPALEGRNILSDPFARLWQVRFIRFFVREMKDHPAILAWDLGNECNCMAQLSSPEEAWEWTSAMTTTIRAEDPTRPVVSGMHSLSPDPAAIWRIQDQAEWNDVLTTHPYPYWTPHCDLDPINTIRTILHSTAETRFYADIGGKPTLPEELGTLGPFLASDRIAADFVRTCLLSLWAHDCHGLLWWCAFDQAHLDHAPYDWNACERELGLLTLERTPKPVLQELGNFRHWLEGLPIHHLPATLKDAVCILSHDQDQWGVAFATFILSNQAGFDLSFRFADQPLPSAPCYLLPCVRGQSAIARHRWLQLLDRVKEGATLYVSYHDGLLSPFNEPFGVEIQTRSHRSQTTHFSSDIFGELSLDAPIRLELALKGAKALAVEPDGNPVFTIHPYGKGKILFFSLPLEMILVNSPGVFYDSKAQPFWKIYRAILEEISSQKISRKSNPQVGMTEHPLDETTRLIILINYSPSSQSELITLSDGWELGQSWRGKLPEQKADHAWTCTIPATDAIEFTVKRSIL</sequence>
<dbReference type="GO" id="GO:0004553">
    <property type="term" value="F:hydrolase activity, hydrolyzing O-glycosyl compounds"/>
    <property type="evidence" value="ECO:0007669"/>
    <property type="project" value="InterPro"/>
</dbReference>
<dbReference type="AlphaFoldDB" id="A0A7C4KGX1"/>
<dbReference type="SUPFAM" id="SSF51445">
    <property type="entry name" value="(Trans)glycosidases"/>
    <property type="match status" value="1"/>
</dbReference>
<gene>
    <name evidence="2" type="ORF">ENT37_00220</name>
</gene>
<dbReference type="Pfam" id="PF02836">
    <property type="entry name" value="Glyco_hydro_2_C"/>
    <property type="match status" value="1"/>
</dbReference>
<dbReference type="InterPro" id="IPR006103">
    <property type="entry name" value="Glyco_hydro_2_cat"/>
</dbReference>
<organism evidence="2">
    <name type="scientific">Anaerolinea thermolimosa</name>
    <dbReference type="NCBI Taxonomy" id="229919"/>
    <lineage>
        <taxon>Bacteria</taxon>
        <taxon>Bacillati</taxon>
        <taxon>Chloroflexota</taxon>
        <taxon>Anaerolineae</taxon>
        <taxon>Anaerolineales</taxon>
        <taxon>Anaerolineaceae</taxon>
        <taxon>Anaerolinea</taxon>
    </lineage>
</organism>
<comment type="caution">
    <text evidence="2">The sequence shown here is derived from an EMBL/GenBank/DDBJ whole genome shotgun (WGS) entry which is preliminary data.</text>
</comment>
<accession>A0A7C4KGX1</accession>
<dbReference type="InterPro" id="IPR017853">
    <property type="entry name" value="GH"/>
</dbReference>